<proteinExistence type="predicted"/>
<gene>
    <name evidence="1" type="ORF">C4K68_13925</name>
</gene>
<evidence type="ECO:0000313" key="1">
    <source>
        <dbReference type="EMBL" id="PPC76756.1"/>
    </source>
</evidence>
<dbReference type="EMBL" id="PRLP01000042">
    <property type="protein sequence ID" value="PPC76756.1"/>
    <property type="molecule type" value="Genomic_DNA"/>
</dbReference>
<organism evidence="1 2">
    <name type="scientific">Proteobacteria bacterium 228</name>
    <dbReference type="NCBI Taxonomy" id="2083153"/>
    <lineage>
        <taxon>Bacteria</taxon>
        <taxon>Pseudomonadati</taxon>
        <taxon>Pseudomonadota</taxon>
    </lineage>
</organism>
<comment type="caution">
    <text evidence="1">The sequence shown here is derived from an EMBL/GenBank/DDBJ whole genome shotgun (WGS) entry which is preliminary data.</text>
</comment>
<sequence>MSARKPKAGTQAAAAIEPATADTVVIKTSTARGLTFEDAQGQPLRLAVITATGEVLEQGVAFARDVWDAVSLTIQNDWASQGHLKTERSRTGSCTTWTTGTLPPILLNEALGSLTKVA</sequence>
<accession>A0A2S5KR67</accession>
<evidence type="ECO:0000313" key="2">
    <source>
        <dbReference type="Proteomes" id="UP000238196"/>
    </source>
</evidence>
<reference evidence="1 2" key="1">
    <citation type="submission" date="2018-02" db="EMBL/GenBank/DDBJ databases">
        <title>novel marine gammaproteobacteria from coastal saline agro ecosystem.</title>
        <authorList>
            <person name="Krishnan R."/>
            <person name="Ramesh Kumar N."/>
        </authorList>
    </citation>
    <scope>NUCLEOTIDE SEQUENCE [LARGE SCALE GENOMIC DNA]</scope>
    <source>
        <strain evidence="1 2">228</strain>
    </source>
</reference>
<dbReference type="Proteomes" id="UP000238196">
    <property type="component" value="Unassembled WGS sequence"/>
</dbReference>
<protein>
    <submittedName>
        <fullName evidence="1">Uncharacterized protein</fullName>
    </submittedName>
</protein>
<dbReference type="AlphaFoldDB" id="A0A2S5KR67"/>
<name>A0A2S5KR67_9PROT</name>